<feature type="compositionally biased region" description="Polar residues" evidence="3">
    <location>
        <begin position="123"/>
        <end position="135"/>
    </location>
</feature>
<dbReference type="GO" id="GO:0045944">
    <property type="term" value="P:positive regulation of transcription by RNA polymerase II"/>
    <property type="evidence" value="ECO:0007669"/>
    <property type="project" value="TreeGrafter"/>
</dbReference>
<protein>
    <submittedName>
        <fullName evidence="5">Uncharacterized protein CG4449</fullName>
    </submittedName>
</protein>
<dbReference type="GO" id="GO:0005634">
    <property type="term" value="C:nucleus"/>
    <property type="evidence" value="ECO:0007669"/>
    <property type="project" value="UniProtKB-SubCell"/>
</dbReference>
<dbReference type="AlphaFoldDB" id="A0A4C1TWQ5"/>
<organism evidence="5 6">
    <name type="scientific">Eumeta variegata</name>
    <name type="common">Bagworm moth</name>
    <name type="synonym">Eumeta japonica</name>
    <dbReference type="NCBI Taxonomy" id="151549"/>
    <lineage>
        <taxon>Eukaryota</taxon>
        <taxon>Metazoa</taxon>
        <taxon>Ecdysozoa</taxon>
        <taxon>Arthropoda</taxon>
        <taxon>Hexapoda</taxon>
        <taxon>Insecta</taxon>
        <taxon>Pterygota</taxon>
        <taxon>Neoptera</taxon>
        <taxon>Endopterygota</taxon>
        <taxon>Lepidoptera</taxon>
        <taxon>Glossata</taxon>
        <taxon>Ditrysia</taxon>
        <taxon>Tineoidea</taxon>
        <taxon>Psychidae</taxon>
        <taxon>Oiketicinae</taxon>
        <taxon>Eumeta</taxon>
    </lineage>
</organism>
<keyword evidence="6" id="KW-1185">Reference proteome</keyword>
<feature type="region of interest" description="Disordered" evidence="3">
    <location>
        <begin position="120"/>
        <end position="223"/>
    </location>
</feature>
<dbReference type="InterPro" id="IPR029071">
    <property type="entry name" value="Ubiquitin-like_domsf"/>
</dbReference>
<evidence type="ECO:0000256" key="1">
    <source>
        <dbReference type="ARBA" id="ARBA00004123"/>
    </source>
</evidence>
<name>A0A4C1TWQ5_EUMVA</name>
<dbReference type="STRING" id="151549.A0A4C1TWQ5"/>
<gene>
    <name evidence="5" type="ORF">EVAR_14751_1</name>
</gene>
<comment type="subcellular location">
    <subcellularLocation>
        <location evidence="1">Nucleus</location>
    </subcellularLocation>
</comment>
<evidence type="ECO:0000256" key="2">
    <source>
        <dbReference type="ARBA" id="ARBA00023242"/>
    </source>
</evidence>
<reference evidence="5 6" key="1">
    <citation type="journal article" date="2019" name="Commun. Biol.">
        <title>The bagworm genome reveals a unique fibroin gene that provides high tensile strength.</title>
        <authorList>
            <person name="Kono N."/>
            <person name="Nakamura H."/>
            <person name="Ohtoshi R."/>
            <person name="Tomita M."/>
            <person name="Numata K."/>
            <person name="Arakawa K."/>
        </authorList>
    </citation>
    <scope>NUCLEOTIDE SEQUENCE [LARGE SCALE GENOMIC DNA]</scope>
</reference>
<dbReference type="PANTHER" id="PTHR47187:SF1">
    <property type="entry name" value="NFATC2-INTERACTING PROTEIN"/>
    <property type="match status" value="1"/>
</dbReference>
<sequence length="412" mass="46817">MMESISLATSSDSEDDCYGGVVQKLQNLKNRYMEDKVENVLLLKPNTDIDDIIKQNASVLENHQTDSINPRRVTRKKKVNNKDDSNDGDISCNAEMSQIRGRGRRGRRVSVSNTTTRIEDLLSSISGRGNTTKQDCTPRRGVAASRRGTSASRRGASASRRGASASRRGASASRRTSPRRTRNRRNWRQRRGCDQESIDESYSIPVGDVDYPDQSKEQPLFSNPITTQPQEVLVENEILDPLSDNEELSVKVFWQNCDVFKFQIRRFQKLTQLFDFFSKRESLSYDKLLLTYNGRILKPSNTPDSIDYSIAKFIDGGVIKNSVTDLSINSPVKSNCDLITIKFQSQIRKHPLEIKVFLEEKFSVAFMKCAEQLDVGVERLKFYFDGDMINPQSTPRGFEFEDGECIDVKFVD</sequence>
<dbReference type="Gene3D" id="3.10.20.90">
    <property type="entry name" value="Phosphatidylinositol 3-kinase Catalytic Subunit, Chain A, domain 1"/>
    <property type="match status" value="2"/>
</dbReference>
<evidence type="ECO:0000313" key="6">
    <source>
        <dbReference type="Proteomes" id="UP000299102"/>
    </source>
</evidence>
<feature type="compositionally biased region" description="Low complexity" evidence="3">
    <location>
        <begin position="139"/>
        <end position="175"/>
    </location>
</feature>
<evidence type="ECO:0000259" key="4">
    <source>
        <dbReference type="Pfam" id="PF11976"/>
    </source>
</evidence>
<feature type="domain" description="Rad60/SUMO-like" evidence="4">
    <location>
        <begin position="339"/>
        <end position="408"/>
    </location>
</feature>
<dbReference type="EMBL" id="BGZK01000096">
    <property type="protein sequence ID" value="GBP18358.1"/>
    <property type="molecule type" value="Genomic_DNA"/>
</dbReference>
<dbReference type="Proteomes" id="UP000299102">
    <property type="component" value="Unassembled WGS sequence"/>
</dbReference>
<dbReference type="SUPFAM" id="SSF54236">
    <property type="entry name" value="Ubiquitin-like"/>
    <property type="match status" value="2"/>
</dbReference>
<comment type="caution">
    <text evidence="5">The sequence shown here is derived from an EMBL/GenBank/DDBJ whole genome shotgun (WGS) entry which is preliminary data.</text>
</comment>
<dbReference type="PANTHER" id="PTHR47187">
    <property type="entry name" value="NFATC2-INTERACTING PROTEIN"/>
    <property type="match status" value="1"/>
</dbReference>
<dbReference type="InterPro" id="IPR052324">
    <property type="entry name" value="NFATC2-Int_DNA_Repair"/>
</dbReference>
<evidence type="ECO:0000256" key="3">
    <source>
        <dbReference type="SAM" id="MobiDB-lite"/>
    </source>
</evidence>
<evidence type="ECO:0000313" key="5">
    <source>
        <dbReference type="EMBL" id="GBP18358.1"/>
    </source>
</evidence>
<dbReference type="Pfam" id="PF11976">
    <property type="entry name" value="Rad60-SLD"/>
    <property type="match status" value="2"/>
</dbReference>
<feature type="compositionally biased region" description="Basic residues" evidence="3">
    <location>
        <begin position="176"/>
        <end position="190"/>
    </location>
</feature>
<keyword evidence="2" id="KW-0539">Nucleus</keyword>
<dbReference type="CDD" id="cd01763">
    <property type="entry name" value="Ubl_SUMO_like"/>
    <property type="match status" value="2"/>
</dbReference>
<proteinExistence type="predicted"/>
<dbReference type="OrthoDB" id="442921at2759"/>
<feature type="domain" description="Rad60/SUMO-like" evidence="4">
    <location>
        <begin position="251"/>
        <end position="307"/>
    </location>
</feature>
<accession>A0A4C1TWQ5</accession>
<dbReference type="InterPro" id="IPR022617">
    <property type="entry name" value="Rad60/SUMO-like_dom"/>
</dbReference>